<dbReference type="Proteomes" id="UP001158644">
    <property type="component" value="Unassembled WGS sequence"/>
</dbReference>
<dbReference type="Pfam" id="PF07683">
    <property type="entry name" value="CobW_C"/>
    <property type="match status" value="1"/>
</dbReference>
<evidence type="ECO:0000313" key="9">
    <source>
        <dbReference type="EMBL" id="MDH1181559.1"/>
    </source>
</evidence>
<keyword evidence="3" id="KW-0143">Chaperone</keyword>
<comment type="catalytic activity">
    <reaction evidence="6">
        <text>GTP + H2O = GDP + phosphate + H(+)</text>
        <dbReference type="Rhea" id="RHEA:19669"/>
        <dbReference type="ChEBI" id="CHEBI:15377"/>
        <dbReference type="ChEBI" id="CHEBI:15378"/>
        <dbReference type="ChEBI" id="CHEBI:37565"/>
        <dbReference type="ChEBI" id="CHEBI:43474"/>
        <dbReference type="ChEBI" id="CHEBI:58189"/>
    </reaction>
    <physiologicalReaction direction="left-to-right" evidence="6">
        <dbReference type="Rhea" id="RHEA:19670"/>
    </physiologicalReaction>
</comment>
<keyword evidence="2" id="KW-0378">Hydrolase</keyword>
<proteinExistence type="inferred from homology"/>
<evidence type="ECO:0000256" key="2">
    <source>
        <dbReference type="ARBA" id="ARBA00022801"/>
    </source>
</evidence>
<dbReference type="InterPro" id="IPR011629">
    <property type="entry name" value="CobW-like_C"/>
</dbReference>
<evidence type="ECO:0000256" key="6">
    <source>
        <dbReference type="ARBA" id="ARBA00049117"/>
    </source>
</evidence>
<dbReference type="Gene3D" id="3.30.1220.10">
    <property type="entry name" value="CobW-like, C-terminal domain"/>
    <property type="match status" value="1"/>
</dbReference>
<dbReference type="RefSeq" id="WP_279992096.1">
    <property type="nucleotide sequence ID" value="NZ_JAOBZK010000061.1"/>
</dbReference>
<feature type="compositionally biased region" description="Basic and acidic residues" evidence="7">
    <location>
        <begin position="230"/>
        <end position="241"/>
    </location>
</feature>
<dbReference type="InterPro" id="IPR051316">
    <property type="entry name" value="Zinc-reg_GTPase_activator"/>
</dbReference>
<evidence type="ECO:0000256" key="1">
    <source>
        <dbReference type="ARBA" id="ARBA00022741"/>
    </source>
</evidence>
<gene>
    <name evidence="9" type="ORF">N5C72_26075</name>
</gene>
<dbReference type="EMBL" id="JAOBZK010000061">
    <property type="protein sequence ID" value="MDH1181559.1"/>
    <property type="molecule type" value="Genomic_DNA"/>
</dbReference>
<feature type="domain" description="CobW C-terminal" evidence="8">
    <location>
        <begin position="246"/>
        <end position="336"/>
    </location>
</feature>
<comment type="similarity">
    <text evidence="4">Belongs to the SIMIBI class G3E GTPase family. ZNG1 subfamily.</text>
</comment>
<dbReference type="InterPro" id="IPR027417">
    <property type="entry name" value="P-loop_NTPase"/>
</dbReference>
<dbReference type="PANTHER" id="PTHR13748:SF62">
    <property type="entry name" value="COBW DOMAIN-CONTAINING PROTEIN"/>
    <property type="match status" value="1"/>
</dbReference>
<dbReference type="AlphaFoldDB" id="A0ABD4Z4R6"/>
<evidence type="ECO:0000313" key="10">
    <source>
        <dbReference type="Proteomes" id="UP001158644"/>
    </source>
</evidence>
<dbReference type="SMART" id="SM00833">
    <property type="entry name" value="CobW_C"/>
    <property type="match status" value="1"/>
</dbReference>
<accession>A0ABD4Z4R6</accession>
<evidence type="ECO:0000256" key="7">
    <source>
        <dbReference type="SAM" id="MobiDB-lite"/>
    </source>
</evidence>
<evidence type="ECO:0000256" key="4">
    <source>
        <dbReference type="ARBA" id="ARBA00034320"/>
    </source>
</evidence>
<comment type="caution">
    <text evidence="9">The sequence shown here is derived from an EMBL/GenBank/DDBJ whole genome shotgun (WGS) entry which is preliminary data.</text>
</comment>
<dbReference type="SUPFAM" id="SSF52540">
    <property type="entry name" value="P-loop containing nucleoside triphosphate hydrolases"/>
    <property type="match status" value="1"/>
</dbReference>
<evidence type="ECO:0000256" key="3">
    <source>
        <dbReference type="ARBA" id="ARBA00023186"/>
    </source>
</evidence>
<reference evidence="9 10" key="1">
    <citation type="submission" date="2022-09" db="EMBL/GenBank/DDBJ databases">
        <title>Intensive care unit water sources are persistently colonized with multi-drug resistant bacteria and are the site of extensive horizontal gene transfer of antibiotic resistance genes.</title>
        <authorList>
            <person name="Diorio-Toth L."/>
        </authorList>
    </citation>
    <scope>NUCLEOTIDE SEQUENCE [LARGE SCALE GENOMIC DNA]</scope>
    <source>
        <strain evidence="9 10">GD03967</strain>
    </source>
</reference>
<dbReference type="GO" id="GO:0000166">
    <property type="term" value="F:nucleotide binding"/>
    <property type="evidence" value="ECO:0007669"/>
    <property type="project" value="UniProtKB-KW"/>
</dbReference>
<dbReference type="GO" id="GO:0016787">
    <property type="term" value="F:hydrolase activity"/>
    <property type="evidence" value="ECO:0007669"/>
    <property type="project" value="UniProtKB-KW"/>
</dbReference>
<comment type="function">
    <text evidence="5">Zinc chaperone that directly transfers zinc cofactor to target proteins, thereby activating them. Zinc is transferred from the CXCC motif in the GTPase domain to the zinc binding site in target proteins in a process requiring GTP hydrolysis.</text>
</comment>
<dbReference type="InterPro" id="IPR003495">
    <property type="entry name" value="CobW/HypB/UreG_nucleotide-bd"/>
</dbReference>
<feature type="region of interest" description="Disordered" evidence="7">
    <location>
        <begin position="208"/>
        <end position="241"/>
    </location>
</feature>
<dbReference type="SUPFAM" id="SSF90002">
    <property type="entry name" value="Hypothetical protein YjiA, C-terminal domain"/>
    <property type="match status" value="1"/>
</dbReference>
<evidence type="ECO:0000259" key="8">
    <source>
        <dbReference type="SMART" id="SM00833"/>
    </source>
</evidence>
<evidence type="ECO:0000256" key="5">
    <source>
        <dbReference type="ARBA" id="ARBA00045658"/>
    </source>
</evidence>
<dbReference type="Gene3D" id="3.40.50.300">
    <property type="entry name" value="P-loop containing nucleotide triphosphate hydrolases"/>
    <property type="match status" value="1"/>
</dbReference>
<protein>
    <submittedName>
        <fullName evidence="9">GTP-binding protein</fullName>
    </submittedName>
</protein>
<name>A0ABD4Z4R6_9BURK</name>
<dbReference type="CDD" id="cd03112">
    <property type="entry name" value="CobW-like"/>
    <property type="match status" value="1"/>
</dbReference>
<dbReference type="InterPro" id="IPR036627">
    <property type="entry name" value="CobW-likC_sf"/>
</dbReference>
<dbReference type="Pfam" id="PF02492">
    <property type="entry name" value="cobW"/>
    <property type="match status" value="1"/>
</dbReference>
<organism evidence="9 10">
    <name type="scientific">Achromobacter mucicolens</name>
    <dbReference type="NCBI Taxonomy" id="1389922"/>
    <lineage>
        <taxon>Bacteria</taxon>
        <taxon>Pseudomonadati</taxon>
        <taxon>Pseudomonadota</taxon>
        <taxon>Betaproteobacteria</taxon>
        <taxon>Burkholderiales</taxon>
        <taxon>Alcaligenaceae</taxon>
        <taxon>Achromobacter</taxon>
    </lineage>
</organism>
<keyword evidence="1" id="KW-0547">Nucleotide-binding</keyword>
<dbReference type="PANTHER" id="PTHR13748">
    <property type="entry name" value="COBW-RELATED"/>
    <property type="match status" value="1"/>
</dbReference>
<sequence>MARIPLTVVGGFLGAGKTTLLNHVLTASPRRAAVLVNDFGPVDIDAGLVAGRADNVIRLSNGCVCCSMAGGLDDALARVLALDPLPEWIVIEASGVSDPGRIAQVGMADPLLQLEAVVVLADAGAIRDVAADPLLADTVLRQLRAADLLVLNKTDLAAPAELAAVHDWLREASGGAPVVQTREGKLDLRLLGGGDGALAARHADDEARACGHGGGQTAAADCGHGGAVDTGHHSRGDAPPDPDHPFHSWLWRAPALVDADMLAERLKQLPRHVLRAKGWVCTGRHGWVLVQFAGRRVRFDTQARLPAGQREPSLVVIGMRGVTDMPAIAARLDGAALPDADSAPERSWAEPLR</sequence>